<dbReference type="InterPro" id="IPR052998">
    <property type="entry name" value="Hetero-Diels-Alderase-like"/>
</dbReference>
<dbReference type="EMBL" id="JAGPXC010000009">
    <property type="protein sequence ID" value="KAH6646565.1"/>
    <property type="molecule type" value="Genomic_DNA"/>
</dbReference>
<name>A0A9P8UCR3_9PEZI</name>
<reference evidence="1" key="1">
    <citation type="journal article" date="2021" name="Nat. Commun.">
        <title>Genetic determinants of endophytism in the Arabidopsis root mycobiome.</title>
        <authorList>
            <person name="Mesny F."/>
            <person name="Miyauchi S."/>
            <person name="Thiergart T."/>
            <person name="Pickel B."/>
            <person name="Atanasova L."/>
            <person name="Karlsson M."/>
            <person name="Huettel B."/>
            <person name="Barry K.W."/>
            <person name="Haridas S."/>
            <person name="Chen C."/>
            <person name="Bauer D."/>
            <person name="Andreopoulos W."/>
            <person name="Pangilinan J."/>
            <person name="LaButti K."/>
            <person name="Riley R."/>
            <person name="Lipzen A."/>
            <person name="Clum A."/>
            <person name="Drula E."/>
            <person name="Henrissat B."/>
            <person name="Kohler A."/>
            <person name="Grigoriev I.V."/>
            <person name="Martin F.M."/>
            <person name="Hacquard S."/>
        </authorList>
    </citation>
    <scope>NUCLEOTIDE SEQUENCE</scope>
    <source>
        <strain evidence="1">MPI-SDFR-AT-0073</strain>
    </source>
</reference>
<dbReference type="GeneID" id="70125646"/>
<proteinExistence type="predicted"/>
<dbReference type="PANTHER" id="PTHR42060">
    <property type="entry name" value="NHL REPEAT-CONTAINING PROTEIN-RELATED"/>
    <property type="match status" value="1"/>
</dbReference>
<dbReference type="Gene3D" id="2.120.10.30">
    <property type="entry name" value="TolB, C-terminal domain"/>
    <property type="match status" value="1"/>
</dbReference>
<organism evidence="1 2">
    <name type="scientific">Truncatella angustata</name>
    <dbReference type="NCBI Taxonomy" id="152316"/>
    <lineage>
        <taxon>Eukaryota</taxon>
        <taxon>Fungi</taxon>
        <taxon>Dikarya</taxon>
        <taxon>Ascomycota</taxon>
        <taxon>Pezizomycotina</taxon>
        <taxon>Sordariomycetes</taxon>
        <taxon>Xylariomycetidae</taxon>
        <taxon>Amphisphaeriales</taxon>
        <taxon>Sporocadaceae</taxon>
        <taxon>Truncatella</taxon>
    </lineage>
</organism>
<dbReference type="RefSeq" id="XP_045953079.1">
    <property type="nucleotide sequence ID" value="XM_046096754.1"/>
</dbReference>
<dbReference type="PANTHER" id="PTHR42060:SF1">
    <property type="entry name" value="NHL REPEAT-CONTAINING PROTEIN"/>
    <property type="match status" value="1"/>
</dbReference>
<protein>
    <submittedName>
        <fullName evidence="1">Uncharacterized protein</fullName>
    </submittedName>
</protein>
<evidence type="ECO:0000313" key="2">
    <source>
        <dbReference type="Proteomes" id="UP000758603"/>
    </source>
</evidence>
<gene>
    <name evidence="1" type="ORF">BKA67DRAFT_411342</name>
</gene>
<keyword evidence="2" id="KW-1185">Reference proteome</keyword>
<accession>A0A9P8UCR3</accession>
<comment type="caution">
    <text evidence="1">The sequence shown here is derived from an EMBL/GenBank/DDBJ whole genome shotgun (WGS) entry which is preliminary data.</text>
</comment>
<dbReference type="AlphaFoldDB" id="A0A9P8UCR3"/>
<dbReference type="InterPro" id="IPR011042">
    <property type="entry name" value="6-blade_b-propeller_TolB-like"/>
</dbReference>
<dbReference type="SUPFAM" id="SSF63829">
    <property type="entry name" value="Calcium-dependent phosphotriesterase"/>
    <property type="match status" value="1"/>
</dbReference>
<evidence type="ECO:0000313" key="1">
    <source>
        <dbReference type="EMBL" id="KAH6646565.1"/>
    </source>
</evidence>
<dbReference type="Proteomes" id="UP000758603">
    <property type="component" value="Unassembled WGS sequence"/>
</dbReference>
<dbReference type="OrthoDB" id="5233393at2759"/>
<sequence>MVDDDGTLDVVLVTQLPPDSWCEGFAIRPNNHVLAARLDAPVVYEIDPEDPEAQPQTVFEFPGVAAALNLAPIPGRPDQYSVITSEVSDLTSTRWEGFAVWHLDLNTGGEPKATKKGEVKDIILVLGLCPVTEKFILVADSAQSCIQVLDVTTGKSSVLLSDKQSMDPEGEDAFFGVNRMCIVGKYIWYSNYSAGTIHRVPFELDNSNAHAPVRITGSVERIVDDLGHCDGFQVKPDGSAAYTLNWNTGSLVRSDLTKALSGSAASEPVLSMLVNPTCVELGPEINGKQKLFVVCCGEIDVGWINDTPTWKDIANGIDATVEIEVHSDRGSVISRTSQPV</sequence>